<accession>A0A077NJE8</accession>
<name>A0A077NJE8_XENBV</name>
<dbReference type="HOGENOM" id="CLU_2940844_0_0_6"/>
<evidence type="ECO:0000313" key="1">
    <source>
        <dbReference type="EMBL" id="CDG98608.1"/>
    </source>
</evidence>
<dbReference type="Proteomes" id="UP000028511">
    <property type="component" value="Unassembled WGS sequence"/>
</dbReference>
<dbReference type="EMBL" id="CBSW010000244">
    <property type="protein sequence ID" value="CDG98608.1"/>
    <property type="molecule type" value="Genomic_DNA"/>
</dbReference>
<organism evidence="1 2">
    <name type="scientific">Xenorhabdus bovienii str. puntauvense</name>
    <dbReference type="NCBI Taxonomy" id="1398201"/>
    <lineage>
        <taxon>Bacteria</taxon>
        <taxon>Pseudomonadati</taxon>
        <taxon>Pseudomonadota</taxon>
        <taxon>Gammaproteobacteria</taxon>
        <taxon>Enterobacterales</taxon>
        <taxon>Morganellaceae</taxon>
        <taxon>Xenorhabdus</taxon>
    </lineage>
</organism>
<dbReference type="AlphaFoldDB" id="A0A077NJE8"/>
<protein>
    <submittedName>
        <fullName evidence="1">Uncharacterized protein</fullName>
    </submittedName>
</protein>
<comment type="caution">
    <text evidence="1">The sequence shown here is derived from an EMBL/GenBank/DDBJ whole genome shotgun (WGS) entry which is preliminary data.</text>
</comment>
<gene>
    <name evidence="1" type="ORF">XBP1_400002</name>
</gene>
<proteinExistence type="predicted"/>
<sequence length="60" mass="6918">MGIKTRRQSDNRLFLLQDLRYDYDPVASASSLAMMLKQRVSGITNKLYRRIAILTILSTN</sequence>
<evidence type="ECO:0000313" key="2">
    <source>
        <dbReference type="Proteomes" id="UP000028511"/>
    </source>
</evidence>
<reference evidence="1" key="1">
    <citation type="submission" date="2013-07" db="EMBL/GenBank/DDBJ databases">
        <title>Sub-species coevolution in mutualistic symbiosis.</title>
        <authorList>
            <person name="Murfin K."/>
            <person name="Klassen J."/>
            <person name="Lee M."/>
            <person name="Forst S."/>
            <person name="Stock P."/>
            <person name="Goodrich-Blair H."/>
        </authorList>
    </citation>
    <scope>NUCLEOTIDE SEQUENCE [LARGE SCALE GENOMIC DNA]</scope>
    <source>
        <strain evidence="1">Puntauvense</strain>
    </source>
</reference>